<evidence type="ECO:0008006" key="4">
    <source>
        <dbReference type="Google" id="ProtNLM"/>
    </source>
</evidence>
<keyword evidence="3" id="KW-1185">Reference proteome</keyword>
<feature type="chain" id="PRO_5045400836" description="Lipoprotein" evidence="1">
    <location>
        <begin position="25"/>
        <end position="172"/>
    </location>
</feature>
<feature type="signal peptide" evidence="1">
    <location>
        <begin position="1"/>
        <end position="24"/>
    </location>
</feature>
<evidence type="ECO:0000313" key="3">
    <source>
        <dbReference type="Proteomes" id="UP001501009"/>
    </source>
</evidence>
<dbReference type="EMBL" id="BAABDE010000020">
    <property type="protein sequence ID" value="GAA3806737.1"/>
    <property type="molecule type" value="Genomic_DNA"/>
</dbReference>
<reference evidence="3" key="1">
    <citation type="journal article" date="2019" name="Int. J. Syst. Evol. Microbiol.">
        <title>The Global Catalogue of Microorganisms (GCM) 10K type strain sequencing project: providing services to taxonomists for standard genome sequencing and annotation.</title>
        <authorList>
            <consortium name="The Broad Institute Genomics Platform"/>
            <consortium name="The Broad Institute Genome Sequencing Center for Infectious Disease"/>
            <person name="Wu L."/>
            <person name="Ma J."/>
        </authorList>
    </citation>
    <scope>NUCLEOTIDE SEQUENCE [LARGE SCALE GENOMIC DNA]</scope>
    <source>
        <strain evidence="3">JCM 17138</strain>
    </source>
</reference>
<dbReference type="PROSITE" id="PS51257">
    <property type="entry name" value="PROKAR_LIPOPROTEIN"/>
    <property type="match status" value="1"/>
</dbReference>
<keyword evidence="1" id="KW-0732">Signal</keyword>
<name>A0ABP7I0K6_9ACTN</name>
<dbReference type="Proteomes" id="UP001501009">
    <property type="component" value="Unassembled WGS sequence"/>
</dbReference>
<accession>A0ABP7I0K6</accession>
<gene>
    <name evidence="2" type="ORF">GCM10022403_046070</name>
</gene>
<evidence type="ECO:0000313" key="2">
    <source>
        <dbReference type="EMBL" id="GAA3806737.1"/>
    </source>
</evidence>
<protein>
    <recommendedName>
        <fullName evidence="4">Lipoprotein</fullName>
    </recommendedName>
</protein>
<comment type="caution">
    <text evidence="2">The sequence shown here is derived from an EMBL/GenBank/DDBJ whole genome shotgun (WGS) entry which is preliminary data.</text>
</comment>
<sequence>MFMTRRLLAAGVTAVLMAGLGACGDGGTDATTGHGSVAKEAQASPERVSGLRDTVRHVSRKTVAGTRAHMVRKCASTTRRVRHTTRSGTGTRKTTRVWYTTEHYQSCKKVRQGTESYRRVVRAERWCVRLDDVNRDTSRDDVWYRVTRQTYDQVSAADRHARVEFIPASTGC</sequence>
<evidence type="ECO:0000256" key="1">
    <source>
        <dbReference type="SAM" id="SignalP"/>
    </source>
</evidence>
<proteinExistence type="predicted"/>
<organism evidence="2 3">
    <name type="scientific">Streptomyces coacervatus</name>
    <dbReference type="NCBI Taxonomy" id="647381"/>
    <lineage>
        <taxon>Bacteria</taxon>
        <taxon>Bacillati</taxon>
        <taxon>Actinomycetota</taxon>
        <taxon>Actinomycetes</taxon>
        <taxon>Kitasatosporales</taxon>
        <taxon>Streptomycetaceae</taxon>
        <taxon>Streptomyces</taxon>
    </lineage>
</organism>